<reference evidence="2" key="1">
    <citation type="submission" date="2020-07" db="EMBL/GenBank/DDBJ databases">
        <title>Genomic analysis of a strain of Sedimentibacter Hydroxybenzoicus DSM7310.</title>
        <authorList>
            <person name="Ma S."/>
        </authorList>
    </citation>
    <scope>NUCLEOTIDE SEQUENCE</scope>
    <source>
        <strain evidence="2">DSM 7310</strain>
    </source>
</reference>
<dbReference type="CDD" id="cd04301">
    <property type="entry name" value="NAT_SF"/>
    <property type="match status" value="1"/>
</dbReference>
<gene>
    <name evidence="2" type="ORF">HZF24_14010</name>
</gene>
<evidence type="ECO:0000259" key="1">
    <source>
        <dbReference type="PROSITE" id="PS51186"/>
    </source>
</evidence>
<protein>
    <submittedName>
        <fullName evidence="2">GNAT family N-acetyltransferase</fullName>
    </submittedName>
</protein>
<evidence type="ECO:0000313" key="3">
    <source>
        <dbReference type="Proteomes" id="UP000611629"/>
    </source>
</evidence>
<name>A0A974BL75_SEDHY</name>
<dbReference type="RefSeq" id="WP_179238964.1">
    <property type="nucleotide sequence ID" value="NZ_JACBNQ010000019.1"/>
</dbReference>
<dbReference type="SUPFAM" id="SSF55729">
    <property type="entry name" value="Acyl-CoA N-acyltransferases (Nat)"/>
    <property type="match status" value="1"/>
</dbReference>
<dbReference type="InterPro" id="IPR000182">
    <property type="entry name" value="GNAT_dom"/>
</dbReference>
<comment type="caution">
    <text evidence="2">The sequence shown here is derived from an EMBL/GenBank/DDBJ whole genome shotgun (WGS) entry which is preliminary data.</text>
</comment>
<dbReference type="InterPro" id="IPR016181">
    <property type="entry name" value="Acyl_CoA_acyltransferase"/>
</dbReference>
<dbReference type="Gene3D" id="3.40.630.30">
    <property type="match status" value="1"/>
</dbReference>
<evidence type="ECO:0000313" key="2">
    <source>
        <dbReference type="EMBL" id="NYB75259.1"/>
    </source>
</evidence>
<keyword evidence="3" id="KW-1185">Reference proteome</keyword>
<dbReference type="AlphaFoldDB" id="A0A974BL75"/>
<organism evidence="2 3">
    <name type="scientific">Sedimentibacter hydroxybenzoicus DSM 7310</name>
    <dbReference type="NCBI Taxonomy" id="1123245"/>
    <lineage>
        <taxon>Bacteria</taxon>
        <taxon>Bacillati</taxon>
        <taxon>Bacillota</taxon>
        <taxon>Tissierellia</taxon>
        <taxon>Sedimentibacter</taxon>
    </lineage>
</organism>
<feature type="domain" description="N-acetyltransferase" evidence="1">
    <location>
        <begin position="22"/>
        <end position="156"/>
    </location>
</feature>
<dbReference type="GO" id="GO:0016747">
    <property type="term" value="F:acyltransferase activity, transferring groups other than amino-acyl groups"/>
    <property type="evidence" value="ECO:0007669"/>
    <property type="project" value="InterPro"/>
</dbReference>
<accession>A0A974BL75</accession>
<dbReference type="PANTHER" id="PTHR43072:SF58">
    <property type="entry name" value="N-ACETYLTRANSFERASE DOMAIN-CONTAINING PROTEIN"/>
    <property type="match status" value="1"/>
</dbReference>
<dbReference type="PANTHER" id="PTHR43072">
    <property type="entry name" value="N-ACETYLTRANSFERASE"/>
    <property type="match status" value="1"/>
</dbReference>
<dbReference type="Proteomes" id="UP000611629">
    <property type="component" value="Unassembled WGS sequence"/>
</dbReference>
<sequence>MNYGKIEVDGINEDDKLDLLLIKIAKWHNLTPKLWINNYKASNTDIDETVRRIKNTRNKDLFLAVAEDDQNNIHGFIWAYKQEKVQDSVMILSLYTAEDCRGQGIATNLKNLLEEWCRFEGIKTVETTVHYSNSNMIALNKKLGYAPGMLYMKKTL</sequence>
<proteinExistence type="predicted"/>
<dbReference type="Pfam" id="PF00583">
    <property type="entry name" value="Acetyltransf_1"/>
    <property type="match status" value="1"/>
</dbReference>
<dbReference type="EMBL" id="JACBNQ010000019">
    <property type="protein sequence ID" value="NYB75259.1"/>
    <property type="molecule type" value="Genomic_DNA"/>
</dbReference>
<dbReference type="PROSITE" id="PS51186">
    <property type="entry name" value="GNAT"/>
    <property type="match status" value="1"/>
</dbReference>